<dbReference type="InterPro" id="IPR029048">
    <property type="entry name" value="HSP70_C_sf"/>
</dbReference>
<name>A0A2U1PJI4_ARTAN</name>
<dbReference type="STRING" id="35608.A0A2U1PJI4"/>
<evidence type="ECO:0000256" key="1">
    <source>
        <dbReference type="ARBA" id="ARBA00022741"/>
    </source>
</evidence>
<dbReference type="Proteomes" id="UP000245207">
    <property type="component" value="Unassembled WGS sequence"/>
</dbReference>
<proteinExistence type="predicted"/>
<dbReference type="PANTHER" id="PTHR19375">
    <property type="entry name" value="HEAT SHOCK PROTEIN 70KDA"/>
    <property type="match status" value="1"/>
</dbReference>
<dbReference type="SUPFAM" id="SSF100934">
    <property type="entry name" value="Heat shock protein 70kD (HSP70), C-terminal subdomain"/>
    <property type="match status" value="1"/>
</dbReference>
<keyword evidence="1" id="KW-0547">Nucleotide-binding</keyword>
<keyword evidence="2" id="KW-0067">ATP-binding</keyword>
<evidence type="ECO:0000313" key="4">
    <source>
        <dbReference type="Proteomes" id="UP000245207"/>
    </source>
</evidence>
<dbReference type="EMBL" id="PKPP01001071">
    <property type="protein sequence ID" value="PWA85920.1"/>
    <property type="molecule type" value="Genomic_DNA"/>
</dbReference>
<dbReference type="Pfam" id="PF00012">
    <property type="entry name" value="HSP70"/>
    <property type="match status" value="1"/>
</dbReference>
<evidence type="ECO:0000313" key="3">
    <source>
        <dbReference type="EMBL" id="PWA85920.1"/>
    </source>
</evidence>
<dbReference type="SUPFAM" id="SSF100920">
    <property type="entry name" value="Heat shock protein 70kD (HSP70), peptide-binding domain"/>
    <property type="match status" value="1"/>
</dbReference>
<accession>A0A2U1PJI4</accession>
<dbReference type="GO" id="GO:0005524">
    <property type="term" value="F:ATP binding"/>
    <property type="evidence" value="ECO:0007669"/>
    <property type="project" value="UniProtKB-KW"/>
</dbReference>
<sequence>MITFEIDTYGNLTVTSKILSTGKTERLVITNGNGRLSKQKIDKMVNNANKYKLEDEEFKKKAVAYNALEDCIYNMKNLIKEYATKKKVHPESLKKMEIAVVDTTVWLQANKDASVGELQRMKVYLKSVPMSNVYSQMALEGNMKRLKNEKKFSWFFGRLFGHDHEEIKGNIKK</sequence>
<dbReference type="GO" id="GO:0140662">
    <property type="term" value="F:ATP-dependent protein folding chaperone"/>
    <property type="evidence" value="ECO:0007669"/>
    <property type="project" value="InterPro"/>
</dbReference>
<dbReference type="InterPro" id="IPR029047">
    <property type="entry name" value="HSP70_peptide-bd_sf"/>
</dbReference>
<dbReference type="AlphaFoldDB" id="A0A2U1PJI4"/>
<dbReference type="Gene3D" id="1.20.1270.10">
    <property type="match status" value="1"/>
</dbReference>
<keyword evidence="4" id="KW-1185">Reference proteome</keyword>
<keyword evidence="3" id="KW-0346">Stress response</keyword>
<protein>
    <submittedName>
        <fullName evidence="3">Heat shock protein 70 family</fullName>
    </submittedName>
</protein>
<evidence type="ECO:0000256" key="2">
    <source>
        <dbReference type="ARBA" id="ARBA00022840"/>
    </source>
</evidence>
<gene>
    <name evidence="3" type="ORF">CTI12_AA144070</name>
</gene>
<reference evidence="3 4" key="1">
    <citation type="journal article" date="2018" name="Mol. Plant">
        <title>The genome of Artemisia annua provides insight into the evolution of Asteraceae family and artemisinin biosynthesis.</title>
        <authorList>
            <person name="Shen Q."/>
            <person name="Zhang L."/>
            <person name="Liao Z."/>
            <person name="Wang S."/>
            <person name="Yan T."/>
            <person name="Shi P."/>
            <person name="Liu M."/>
            <person name="Fu X."/>
            <person name="Pan Q."/>
            <person name="Wang Y."/>
            <person name="Lv Z."/>
            <person name="Lu X."/>
            <person name="Zhang F."/>
            <person name="Jiang W."/>
            <person name="Ma Y."/>
            <person name="Chen M."/>
            <person name="Hao X."/>
            <person name="Li L."/>
            <person name="Tang Y."/>
            <person name="Lv G."/>
            <person name="Zhou Y."/>
            <person name="Sun X."/>
            <person name="Brodelius P.E."/>
            <person name="Rose J.K.C."/>
            <person name="Tang K."/>
        </authorList>
    </citation>
    <scope>NUCLEOTIDE SEQUENCE [LARGE SCALE GENOMIC DNA]</scope>
    <source>
        <strain evidence="4">cv. Huhao1</strain>
        <tissue evidence="3">Leaf</tissue>
    </source>
</reference>
<dbReference type="InterPro" id="IPR013126">
    <property type="entry name" value="Hsp_70_fam"/>
</dbReference>
<dbReference type="Gene3D" id="2.60.34.10">
    <property type="entry name" value="Substrate Binding Domain Of DNAk, Chain A, domain 1"/>
    <property type="match status" value="1"/>
</dbReference>
<dbReference type="OrthoDB" id="3789372at2759"/>
<comment type="caution">
    <text evidence="3">The sequence shown here is derived from an EMBL/GenBank/DDBJ whole genome shotgun (WGS) entry which is preliminary data.</text>
</comment>
<organism evidence="3 4">
    <name type="scientific">Artemisia annua</name>
    <name type="common">Sweet wormwood</name>
    <dbReference type="NCBI Taxonomy" id="35608"/>
    <lineage>
        <taxon>Eukaryota</taxon>
        <taxon>Viridiplantae</taxon>
        <taxon>Streptophyta</taxon>
        <taxon>Embryophyta</taxon>
        <taxon>Tracheophyta</taxon>
        <taxon>Spermatophyta</taxon>
        <taxon>Magnoliopsida</taxon>
        <taxon>eudicotyledons</taxon>
        <taxon>Gunneridae</taxon>
        <taxon>Pentapetalae</taxon>
        <taxon>asterids</taxon>
        <taxon>campanulids</taxon>
        <taxon>Asterales</taxon>
        <taxon>Asteraceae</taxon>
        <taxon>Asteroideae</taxon>
        <taxon>Anthemideae</taxon>
        <taxon>Artemisiinae</taxon>
        <taxon>Artemisia</taxon>
    </lineage>
</organism>